<name>A0ABR7KZH7_9PSEU</name>
<evidence type="ECO:0000313" key="2">
    <source>
        <dbReference type="EMBL" id="MBC6445779.1"/>
    </source>
</evidence>
<sequence length="251" mass="26632">MSRWVATAVTLLTAGMLVAGQSPAAAATANLPDLGMAKLTDLTVTRTAAGQQQLRFSATIVNVGAGAFRVVAARPDQNSAFAVSQRVENSDGSTTDTPTAAVMTFGNDNHGHYHVKDLETYTLHRLDNGAQLGTSAKGGFCFMDTNAYRLSLPGAPQQPVYRGAGCGDHDSTALSMGLSVGWGDKYAWTLSDQFFDITGVPEGRYRLRATADANGLFAESNNANNQTWVDFQLTQRRGSMSVRTLGYGPVA</sequence>
<gene>
    <name evidence="2" type="ORF">GPZ80_01170</name>
</gene>
<feature type="signal peptide" evidence="1">
    <location>
        <begin position="1"/>
        <end position="26"/>
    </location>
</feature>
<evidence type="ECO:0000313" key="3">
    <source>
        <dbReference type="Proteomes" id="UP000734823"/>
    </source>
</evidence>
<dbReference type="InterPro" id="IPR001695">
    <property type="entry name" value="Lysyl_oxidase"/>
</dbReference>
<protein>
    <submittedName>
        <fullName evidence="2">Uncharacterized protein</fullName>
    </submittedName>
</protein>
<comment type="caution">
    <text evidence="2">The sequence shown here is derived from an EMBL/GenBank/DDBJ whole genome shotgun (WGS) entry which is preliminary data.</text>
</comment>
<reference evidence="2 3" key="1">
    <citation type="submission" date="2020-06" db="EMBL/GenBank/DDBJ databases">
        <title>Actinokineospora xiongansis sp. nov., isolated from soil of Baiyangdian.</title>
        <authorList>
            <person name="Zhang X."/>
        </authorList>
    </citation>
    <scope>NUCLEOTIDE SEQUENCE [LARGE SCALE GENOMIC DNA]</scope>
    <source>
        <strain evidence="2 3">HBU206404</strain>
    </source>
</reference>
<accession>A0ABR7KZH7</accession>
<dbReference type="RefSeq" id="WP_187217838.1">
    <property type="nucleotide sequence ID" value="NZ_JABVED010000001.1"/>
</dbReference>
<dbReference type="Proteomes" id="UP000734823">
    <property type="component" value="Unassembled WGS sequence"/>
</dbReference>
<proteinExistence type="predicted"/>
<dbReference type="Pfam" id="PF01186">
    <property type="entry name" value="Lysyl_oxidase"/>
    <property type="match status" value="1"/>
</dbReference>
<feature type="chain" id="PRO_5045951927" evidence="1">
    <location>
        <begin position="27"/>
        <end position="251"/>
    </location>
</feature>
<keyword evidence="3" id="KW-1185">Reference proteome</keyword>
<evidence type="ECO:0000256" key="1">
    <source>
        <dbReference type="SAM" id="SignalP"/>
    </source>
</evidence>
<keyword evidence="1" id="KW-0732">Signal</keyword>
<dbReference type="EMBL" id="JABVED010000001">
    <property type="protein sequence ID" value="MBC6445779.1"/>
    <property type="molecule type" value="Genomic_DNA"/>
</dbReference>
<organism evidence="2 3">
    <name type="scientific">Actinokineospora xionganensis</name>
    <dbReference type="NCBI Taxonomy" id="2684470"/>
    <lineage>
        <taxon>Bacteria</taxon>
        <taxon>Bacillati</taxon>
        <taxon>Actinomycetota</taxon>
        <taxon>Actinomycetes</taxon>
        <taxon>Pseudonocardiales</taxon>
        <taxon>Pseudonocardiaceae</taxon>
        <taxon>Actinokineospora</taxon>
    </lineage>
</organism>